<dbReference type="InterPro" id="IPR026960">
    <property type="entry name" value="RVT-Znf"/>
</dbReference>
<sequence>MKGATSLSWRGFRNVEFLVTSAYASLSDCSIVEHDPIFGAIWIWRWVGSERVRILLWKIIVKALITNDARLSRHMTMDASCLRCGTDIESVDHVFRTCPISRVVWYLLLPTSKHYTICSYKNQVESLARIGRLLYLGLVRDYTKSASEVGLLG</sequence>
<feature type="domain" description="Reverse transcriptase zinc-binding" evidence="1">
    <location>
        <begin position="17"/>
        <end position="105"/>
    </location>
</feature>
<dbReference type="EMBL" id="CM003609">
    <property type="protein sequence ID" value="KYP63869.1"/>
    <property type="molecule type" value="Genomic_DNA"/>
</dbReference>
<dbReference type="Proteomes" id="UP000075243">
    <property type="component" value="Chromosome 7"/>
</dbReference>
<dbReference type="Pfam" id="PF13966">
    <property type="entry name" value="zf-RVT"/>
    <property type="match status" value="1"/>
</dbReference>
<dbReference type="Gramene" id="C.cajan_17925.t">
    <property type="protein sequence ID" value="C.cajan_17925.t.cds1"/>
    <property type="gene ID" value="C.cajan_17925"/>
</dbReference>
<organism evidence="2 3">
    <name type="scientific">Cajanus cajan</name>
    <name type="common">Pigeon pea</name>
    <name type="synonym">Cajanus indicus</name>
    <dbReference type="NCBI Taxonomy" id="3821"/>
    <lineage>
        <taxon>Eukaryota</taxon>
        <taxon>Viridiplantae</taxon>
        <taxon>Streptophyta</taxon>
        <taxon>Embryophyta</taxon>
        <taxon>Tracheophyta</taxon>
        <taxon>Spermatophyta</taxon>
        <taxon>Magnoliopsida</taxon>
        <taxon>eudicotyledons</taxon>
        <taxon>Gunneridae</taxon>
        <taxon>Pentapetalae</taxon>
        <taxon>rosids</taxon>
        <taxon>fabids</taxon>
        <taxon>Fabales</taxon>
        <taxon>Fabaceae</taxon>
        <taxon>Papilionoideae</taxon>
        <taxon>50 kb inversion clade</taxon>
        <taxon>NPAAA clade</taxon>
        <taxon>indigoferoid/millettioid clade</taxon>
        <taxon>Phaseoleae</taxon>
        <taxon>Cajanus</taxon>
    </lineage>
</organism>
<evidence type="ECO:0000259" key="1">
    <source>
        <dbReference type="Pfam" id="PF13966"/>
    </source>
</evidence>
<evidence type="ECO:0000313" key="3">
    <source>
        <dbReference type="Proteomes" id="UP000075243"/>
    </source>
</evidence>
<gene>
    <name evidence="2" type="ORF">KK1_018456</name>
</gene>
<reference evidence="2 3" key="1">
    <citation type="journal article" date="2012" name="Nat. Biotechnol.">
        <title>Draft genome sequence of pigeonpea (Cajanus cajan), an orphan legume crop of resource-poor farmers.</title>
        <authorList>
            <person name="Varshney R.K."/>
            <person name="Chen W."/>
            <person name="Li Y."/>
            <person name="Bharti A.K."/>
            <person name="Saxena R.K."/>
            <person name="Schlueter J.A."/>
            <person name="Donoghue M.T."/>
            <person name="Azam S."/>
            <person name="Fan G."/>
            <person name="Whaley A.M."/>
            <person name="Farmer A.D."/>
            <person name="Sheridan J."/>
            <person name="Iwata A."/>
            <person name="Tuteja R."/>
            <person name="Penmetsa R.V."/>
            <person name="Wu W."/>
            <person name="Upadhyaya H.D."/>
            <person name="Yang S.P."/>
            <person name="Shah T."/>
            <person name="Saxena K.B."/>
            <person name="Michael T."/>
            <person name="McCombie W.R."/>
            <person name="Yang B."/>
            <person name="Zhang G."/>
            <person name="Yang H."/>
            <person name="Wang J."/>
            <person name="Spillane C."/>
            <person name="Cook D.R."/>
            <person name="May G.D."/>
            <person name="Xu X."/>
            <person name="Jackson S.A."/>
        </authorList>
    </citation>
    <scope>NUCLEOTIDE SEQUENCE [LARGE SCALE GENOMIC DNA]</scope>
    <source>
        <strain evidence="3">cv. Asha</strain>
    </source>
</reference>
<protein>
    <submittedName>
        <fullName evidence="2">Ribonuclease H protein At1g65750 family</fullName>
    </submittedName>
</protein>
<name>A0A151TA01_CAJCA</name>
<dbReference type="AlphaFoldDB" id="A0A151TA01"/>
<evidence type="ECO:0000313" key="2">
    <source>
        <dbReference type="EMBL" id="KYP63869.1"/>
    </source>
</evidence>
<proteinExistence type="predicted"/>
<keyword evidence="3" id="KW-1185">Reference proteome</keyword>
<accession>A0A151TA01</accession>